<dbReference type="Gene3D" id="3.30.450.20">
    <property type="entry name" value="PAS domain"/>
    <property type="match status" value="1"/>
</dbReference>
<reference evidence="1 2" key="1">
    <citation type="journal article" date="2016" name="Nat. Commun.">
        <title>Thousands of microbial genomes shed light on interconnected biogeochemical processes in an aquifer system.</title>
        <authorList>
            <person name="Anantharaman K."/>
            <person name="Brown C.T."/>
            <person name="Hug L.A."/>
            <person name="Sharon I."/>
            <person name="Castelle C.J."/>
            <person name="Probst A.J."/>
            <person name="Thomas B.C."/>
            <person name="Singh A."/>
            <person name="Wilkins M.J."/>
            <person name="Karaoz U."/>
            <person name="Brodie E.L."/>
            <person name="Williams K.H."/>
            <person name="Hubbard S.S."/>
            <person name="Banfield J.F."/>
        </authorList>
    </citation>
    <scope>NUCLEOTIDE SEQUENCE [LARGE SCALE GENOMIC DNA]</scope>
</reference>
<dbReference type="EMBL" id="MGAL01000041">
    <property type="protein sequence ID" value="OGK46717.1"/>
    <property type="molecule type" value="Genomic_DNA"/>
</dbReference>
<evidence type="ECO:0008006" key="3">
    <source>
        <dbReference type="Google" id="ProtNLM"/>
    </source>
</evidence>
<accession>A0A1F7ITM3</accession>
<protein>
    <recommendedName>
        <fullName evidence="3">PAS domain-containing protein</fullName>
    </recommendedName>
</protein>
<sequence>MKTGNTLDADEIWNVAWTYISSVVDTLHESFLVLNKDLKVISANRTFYIFFQVTKEETEGKKVYELGNRQWDIPKLKVLLEDILPNNTFFEGFKVEHKFSKIGLKIITLNARRIYTSANKQEIILLAMNDVTKEIQLEEQLREYVNKLHIEVARKTAALEERVNELEMMNKQMVGRELKMIELKNEIEKLKKSH</sequence>
<dbReference type="SUPFAM" id="SSF55785">
    <property type="entry name" value="PYP-like sensor domain (PAS domain)"/>
    <property type="match status" value="1"/>
</dbReference>
<name>A0A1F7ITM3_9BACT</name>
<dbReference type="InterPro" id="IPR035965">
    <property type="entry name" value="PAS-like_dom_sf"/>
</dbReference>
<proteinExistence type="predicted"/>
<dbReference type="AlphaFoldDB" id="A0A1F7ITM3"/>
<dbReference type="STRING" id="1802061.A3A93_04725"/>
<dbReference type="InterPro" id="IPR000014">
    <property type="entry name" value="PAS"/>
</dbReference>
<dbReference type="Proteomes" id="UP000177141">
    <property type="component" value="Unassembled WGS sequence"/>
</dbReference>
<evidence type="ECO:0000313" key="2">
    <source>
        <dbReference type="Proteomes" id="UP000177141"/>
    </source>
</evidence>
<gene>
    <name evidence="1" type="ORF">A3A93_04725</name>
</gene>
<comment type="caution">
    <text evidence="1">The sequence shown here is derived from an EMBL/GenBank/DDBJ whole genome shotgun (WGS) entry which is preliminary data.</text>
</comment>
<evidence type="ECO:0000313" key="1">
    <source>
        <dbReference type="EMBL" id="OGK46717.1"/>
    </source>
</evidence>
<organism evidence="1 2">
    <name type="scientific">Candidatus Roizmanbacteria bacterium RIFCSPLOWO2_01_FULL_38_12</name>
    <dbReference type="NCBI Taxonomy" id="1802061"/>
    <lineage>
        <taxon>Bacteria</taxon>
        <taxon>Candidatus Roizmaniibacteriota</taxon>
    </lineage>
</organism>
<dbReference type="CDD" id="cd00130">
    <property type="entry name" value="PAS"/>
    <property type="match status" value="1"/>
</dbReference>